<dbReference type="PANTHER" id="PTHR12599">
    <property type="entry name" value="PTERIN-4-ALPHA-CARBINOLAMINE DEHYDRATASE"/>
    <property type="match status" value="1"/>
</dbReference>
<dbReference type="Proteomes" id="UP001277761">
    <property type="component" value="Unassembled WGS sequence"/>
</dbReference>
<evidence type="ECO:0000256" key="5">
    <source>
        <dbReference type="ARBA" id="ARBA00023239"/>
    </source>
</evidence>
<accession>A0ABU4VQ38</accession>
<dbReference type="InterPro" id="IPR036428">
    <property type="entry name" value="PCD_sf"/>
</dbReference>
<dbReference type="Gene3D" id="3.30.1360.20">
    <property type="entry name" value="Transcriptional coactivator/pterin dehydratase"/>
    <property type="match status" value="1"/>
</dbReference>
<keyword evidence="5" id="KW-0456">Lyase</keyword>
<gene>
    <name evidence="7" type="ORF">SK069_15635</name>
</gene>
<dbReference type="RefSeq" id="WP_319955183.1">
    <property type="nucleotide sequence ID" value="NZ_JAXAVX010000010.1"/>
</dbReference>
<dbReference type="PANTHER" id="PTHR12599:SF0">
    <property type="entry name" value="PTERIN-4-ALPHA-CARBINOLAMINE DEHYDRATASE"/>
    <property type="match status" value="1"/>
</dbReference>
<dbReference type="EC" id="4.2.1.96" evidence="3"/>
<dbReference type="EMBL" id="JAXAVX010000010">
    <property type="protein sequence ID" value="MDX8153031.1"/>
    <property type="molecule type" value="Genomic_DNA"/>
</dbReference>
<evidence type="ECO:0000256" key="6">
    <source>
        <dbReference type="SAM" id="MobiDB-lite"/>
    </source>
</evidence>
<feature type="compositionally biased region" description="Basic and acidic residues" evidence="6">
    <location>
        <begin position="82"/>
        <end position="96"/>
    </location>
</feature>
<evidence type="ECO:0000313" key="7">
    <source>
        <dbReference type="EMBL" id="MDX8153031.1"/>
    </source>
</evidence>
<evidence type="ECO:0000256" key="1">
    <source>
        <dbReference type="ARBA" id="ARBA00001554"/>
    </source>
</evidence>
<evidence type="ECO:0000256" key="4">
    <source>
        <dbReference type="ARBA" id="ARBA00021735"/>
    </source>
</evidence>
<feature type="region of interest" description="Disordered" evidence="6">
    <location>
        <begin position="73"/>
        <end position="96"/>
    </location>
</feature>
<name>A0ABU4VQ38_9ACTN</name>
<proteinExistence type="inferred from homology"/>
<dbReference type="CDD" id="cd00488">
    <property type="entry name" value="PCD_DCoH"/>
    <property type="match status" value="1"/>
</dbReference>
<dbReference type="SUPFAM" id="SSF55248">
    <property type="entry name" value="PCD-like"/>
    <property type="match status" value="1"/>
</dbReference>
<comment type="catalytic activity">
    <reaction evidence="1">
        <text>(4aS,6R)-4a-hydroxy-L-erythro-5,6,7,8-tetrahydrobiopterin = (6R)-L-erythro-6,7-dihydrobiopterin + H2O</text>
        <dbReference type="Rhea" id="RHEA:11920"/>
        <dbReference type="ChEBI" id="CHEBI:15377"/>
        <dbReference type="ChEBI" id="CHEBI:15642"/>
        <dbReference type="ChEBI" id="CHEBI:43120"/>
        <dbReference type="EC" id="4.2.1.96"/>
    </reaction>
</comment>
<dbReference type="InterPro" id="IPR001533">
    <property type="entry name" value="Pterin_deHydtase"/>
</dbReference>
<organism evidence="7 8">
    <name type="scientific">Patulibacter brassicae</name>
    <dbReference type="NCBI Taxonomy" id="1705717"/>
    <lineage>
        <taxon>Bacteria</taxon>
        <taxon>Bacillati</taxon>
        <taxon>Actinomycetota</taxon>
        <taxon>Thermoleophilia</taxon>
        <taxon>Solirubrobacterales</taxon>
        <taxon>Patulibacteraceae</taxon>
        <taxon>Patulibacter</taxon>
    </lineage>
</organism>
<reference evidence="7 8" key="1">
    <citation type="submission" date="2023-11" db="EMBL/GenBank/DDBJ databases">
        <authorList>
            <person name="Xu M."/>
            <person name="Jiang T."/>
        </authorList>
    </citation>
    <scope>NUCLEOTIDE SEQUENCE [LARGE SCALE GENOMIC DNA]</scope>
    <source>
        <strain evidence="7 8">SD</strain>
    </source>
</reference>
<evidence type="ECO:0000256" key="3">
    <source>
        <dbReference type="ARBA" id="ARBA00013252"/>
    </source>
</evidence>
<protein>
    <recommendedName>
        <fullName evidence="4">Putative pterin-4-alpha-carbinolamine dehydratase</fullName>
        <ecNumber evidence="3">4.2.1.96</ecNumber>
    </recommendedName>
</protein>
<dbReference type="Pfam" id="PF01329">
    <property type="entry name" value="Pterin_4a"/>
    <property type="match status" value="1"/>
</dbReference>
<keyword evidence="8" id="KW-1185">Reference proteome</keyword>
<comment type="caution">
    <text evidence="7">The sequence shown here is derived from an EMBL/GenBank/DDBJ whole genome shotgun (WGS) entry which is preliminary data.</text>
</comment>
<comment type="similarity">
    <text evidence="2">Belongs to the pterin-4-alpha-carbinolamine dehydratase family.</text>
</comment>
<sequence>MADLIDARRMTTWAADREWTGRAGPGGALERTWRFPDFAAALRFVDAVGALAEAQGHHPDLHLHDYDRVTVRTTTHSAGGPTEHDLELAERVDELQ</sequence>
<evidence type="ECO:0000256" key="2">
    <source>
        <dbReference type="ARBA" id="ARBA00006472"/>
    </source>
</evidence>
<evidence type="ECO:0000313" key="8">
    <source>
        <dbReference type="Proteomes" id="UP001277761"/>
    </source>
</evidence>